<dbReference type="GO" id="GO:0004350">
    <property type="term" value="F:glutamate-5-semialdehyde dehydrogenase activity"/>
    <property type="evidence" value="ECO:0007669"/>
    <property type="project" value="TreeGrafter"/>
</dbReference>
<dbReference type="NCBIfam" id="NF001221">
    <property type="entry name" value="PRK00197.1"/>
    <property type="match status" value="1"/>
</dbReference>
<feature type="domain" description="Aldehyde dehydrogenase" evidence="1">
    <location>
        <begin position="45"/>
        <end position="215"/>
    </location>
</feature>
<sequence length="237" mass="25632">MAESLLANQDAIIRANAFDIEAARREGLSEAMLDRLTITPAILARMAEGCRQIAALADPIGVISDIKPMPSGIRVGRMRVAIGVIGMIFESRPNVTIDAAALAIKSGNAIILRGGHEALQSNVVLADLVSEALERAGLPRDGVQLITRTDRALVGAMITAREWIDVLIPRGGKSLVSRLMKEATVPMIKHLDGICHTYVDADADLPMAVRIVENAKTQRYSPCKCHRNPARSQKDRL</sequence>
<proteinExistence type="predicted"/>
<dbReference type="Pfam" id="PF00171">
    <property type="entry name" value="Aldedh"/>
    <property type="match status" value="1"/>
</dbReference>
<dbReference type="InterPro" id="IPR016162">
    <property type="entry name" value="Ald_DH_N"/>
</dbReference>
<dbReference type="EMBL" id="AMCI01001545">
    <property type="protein sequence ID" value="EJX05218.1"/>
    <property type="molecule type" value="Genomic_DNA"/>
</dbReference>
<name>J9GRM1_9ZZZZ</name>
<dbReference type="Gene3D" id="3.40.605.10">
    <property type="entry name" value="Aldehyde Dehydrogenase, Chain A, domain 1"/>
    <property type="match status" value="1"/>
</dbReference>
<gene>
    <name evidence="2" type="ORF">EVA_06674</name>
</gene>
<reference evidence="2" key="1">
    <citation type="journal article" date="2012" name="PLoS ONE">
        <title>Gene sets for utilization of primary and secondary nutrition supplies in the distal gut of endangered iberian lynx.</title>
        <authorList>
            <person name="Alcaide M."/>
            <person name="Messina E."/>
            <person name="Richter M."/>
            <person name="Bargiela R."/>
            <person name="Peplies J."/>
            <person name="Huws S.A."/>
            <person name="Newbold C.J."/>
            <person name="Golyshin P.N."/>
            <person name="Simon M.A."/>
            <person name="Lopez G."/>
            <person name="Yakimov M.M."/>
            <person name="Ferrer M."/>
        </authorList>
    </citation>
    <scope>NUCLEOTIDE SEQUENCE</scope>
</reference>
<dbReference type="InterPro" id="IPR015590">
    <property type="entry name" value="Aldehyde_DH_dom"/>
</dbReference>
<evidence type="ECO:0000313" key="2">
    <source>
        <dbReference type="EMBL" id="EJX05218.1"/>
    </source>
</evidence>
<dbReference type="AlphaFoldDB" id="J9GRM1"/>
<comment type="caution">
    <text evidence="2">The sequence shown here is derived from an EMBL/GenBank/DDBJ whole genome shotgun (WGS) entry which is preliminary data.</text>
</comment>
<dbReference type="InterPro" id="IPR016163">
    <property type="entry name" value="Ald_DH_C"/>
</dbReference>
<organism evidence="2">
    <name type="scientific">gut metagenome</name>
    <dbReference type="NCBI Taxonomy" id="749906"/>
    <lineage>
        <taxon>unclassified sequences</taxon>
        <taxon>metagenomes</taxon>
        <taxon>organismal metagenomes</taxon>
    </lineage>
</organism>
<dbReference type="PANTHER" id="PTHR11063">
    <property type="entry name" value="GLUTAMATE SEMIALDEHYDE DEHYDROGENASE"/>
    <property type="match status" value="1"/>
</dbReference>
<dbReference type="InterPro" id="IPR016161">
    <property type="entry name" value="Ald_DH/histidinol_DH"/>
</dbReference>
<dbReference type="PANTHER" id="PTHR11063:SF8">
    <property type="entry name" value="DELTA-1-PYRROLINE-5-CARBOXYLATE SYNTHASE"/>
    <property type="match status" value="1"/>
</dbReference>
<dbReference type="SUPFAM" id="SSF53720">
    <property type="entry name" value="ALDH-like"/>
    <property type="match status" value="1"/>
</dbReference>
<accession>J9GRM1</accession>
<dbReference type="Gene3D" id="3.40.309.10">
    <property type="entry name" value="Aldehyde Dehydrogenase, Chain A, domain 2"/>
    <property type="match status" value="1"/>
</dbReference>
<evidence type="ECO:0000259" key="1">
    <source>
        <dbReference type="Pfam" id="PF00171"/>
    </source>
</evidence>
<protein>
    <submittedName>
        <fullName evidence="2">Glutamate-5-semialdehyde dehydrogenase</fullName>
    </submittedName>
</protein>